<dbReference type="GO" id="GO:0005829">
    <property type="term" value="C:cytosol"/>
    <property type="evidence" value="ECO:0007669"/>
    <property type="project" value="TreeGrafter"/>
</dbReference>
<dbReference type="InterPro" id="IPR014031">
    <property type="entry name" value="Ketoacyl_synth_C"/>
</dbReference>
<dbReference type="SMART" id="SM00825">
    <property type="entry name" value="PKS_KS"/>
    <property type="match status" value="1"/>
</dbReference>
<dbReference type="EMBL" id="AZJI01000001">
    <property type="protein sequence ID" value="ETD25064.1"/>
    <property type="molecule type" value="Genomic_DNA"/>
</dbReference>
<dbReference type="InterPro" id="IPR016039">
    <property type="entry name" value="Thiolase-like"/>
</dbReference>
<comment type="caution">
    <text evidence="5">The sequence shown here is derived from an EMBL/GenBank/DDBJ whole genome shotgun (WGS) entry which is preliminary data.</text>
</comment>
<evidence type="ECO:0000256" key="2">
    <source>
        <dbReference type="ARBA" id="ARBA00022679"/>
    </source>
</evidence>
<name>V8CCJ0_9HELI</name>
<comment type="similarity">
    <text evidence="1 3">Belongs to the thiolase-like superfamily. Beta-ketoacyl-ACP synthases family.</text>
</comment>
<dbReference type="RefSeq" id="WP_023927079.1">
    <property type="nucleotide sequence ID" value="NZ_KI669454.1"/>
</dbReference>
<dbReference type="AlphaFoldDB" id="V8CCJ0"/>
<dbReference type="PANTHER" id="PTHR11712:SF320">
    <property type="entry name" value="BETA-KETOACYL SYNTHASE"/>
    <property type="match status" value="1"/>
</dbReference>
<evidence type="ECO:0000313" key="5">
    <source>
        <dbReference type="EMBL" id="ETD25064.1"/>
    </source>
</evidence>
<dbReference type="STRING" id="1357400.HMPREF2086_00399"/>
<feature type="domain" description="Ketosynthase family 3 (KS3)" evidence="4">
    <location>
        <begin position="1"/>
        <end position="392"/>
    </location>
</feature>
<dbReference type="InterPro" id="IPR000794">
    <property type="entry name" value="Beta-ketoacyl_synthase"/>
</dbReference>
<dbReference type="HOGENOM" id="CLU_000022_69_0_7"/>
<keyword evidence="6" id="KW-1185">Reference proteome</keyword>
<keyword evidence="2 3" id="KW-0808">Transferase</keyword>
<dbReference type="InterPro" id="IPR014030">
    <property type="entry name" value="Ketoacyl_synth_N"/>
</dbReference>
<dbReference type="Gene3D" id="3.40.47.10">
    <property type="match status" value="1"/>
</dbReference>
<dbReference type="SUPFAM" id="SSF53901">
    <property type="entry name" value="Thiolase-like"/>
    <property type="match status" value="1"/>
</dbReference>
<dbReference type="GO" id="GO:0004315">
    <property type="term" value="F:3-oxoacyl-[acyl-carrier-protein] synthase activity"/>
    <property type="evidence" value="ECO:0007669"/>
    <property type="project" value="InterPro"/>
</dbReference>
<dbReference type="PANTHER" id="PTHR11712">
    <property type="entry name" value="POLYKETIDE SYNTHASE-RELATED"/>
    <property type="match status" value="1"/>
</dbReference>
<dbReference type="InterPro" id="IPR018201">
    <property type="entry name" value="Ketoacyl_synth_AS"/>
</dbReference>
<dbReference type="InterPro" id="IPR020841">
    <property type="entry name" value="PKS_Beta-ketoAc_synthase_dom"/>
</dbReference>
<dbReference type="OrthoDB" id="9808669at2"/>
<evidence type="ECO:0000256" key="1">
    <source>
        <dbReference type="ARBA" id="ARBA00008467"/>
    </source>
</evidence>
<dbReference type="GO" id="GO:0006633">
    <property type="term" value="P:fatty acid biosynthetic process"/>
    <property type="evidence" value="ECO:0007669"/>
    <property type="project" value="InterPro"/>
</dbReference>
<dbReference type="PATRIC" id="fig|1357400.3.peg.544"/>
<evidence type="ECO:0000259" key="4">
    <source>
        <dbReference type="PROSITE" id="PS52004"/>
    </source>
</evidence>
<organism evidence="5 6">
    <name type="scientific">Helicobacter macacae MIT 99-5501</name>
    <dbReference type="NCBI Taxonomy" id="1357400"/>
    <lineage>
        <taxon>Bacteria</taxon>
        <taxon>Pseudomonadati</taxon>
        <taxon>Campylobacterota</taxon>
        <taxon>Epsilonproteobacteria</taxon>
        <taxon>Campylobacterales</taxon>
        <taxon>Helicobacteraceae</taxon>
        <taxon>Helicobacter</taxon>
    </lineage>
</organism>
<evidence type="ECO:0000313" key="6">
    <source>
        <dbReference type="Proteomes" id="UP000018731"/>
    </source>
</evidence>
<dbReference type="PROSITE" id="PS52004">
    <property type="entry name" value="KS3_2"/>
    <property type="match status" value="1"/>
</dbReference>
<reference evidence="5 6" key="1">
    <citation type="journal article" date="2014" name="Genome Announc.">
        <title>Draft genome sequences of six enterohepatic helicobacter species isolated from humans and one from rhesus macaques.</title>
        <authorList>
            <person name="Shen Z."/>
            <person name="Sheh A."/>
            <person name="Young S.K."/>
            <person name="Abouelliel A."/>
            <person name="Ward D.V."/>
            <person name="Earl A.M."/>
            <person name="Fox J.G."/>
        </authorList>
    </citation>
    <scope>NUCLEOTIDE SEQUENCE [LARGE SCALE GENOMIC DNA]</scope>
    <source>
        <strain evidence="5 6">MIT 99-5501</strain>
    </source>
</reference>
<dbReference type="PROSITE" id="PS00606">
    <property type="entry name" value="KS3_1"/>
    <property type="match status" value="1"/>
</dbReference>
<accession>V8CCJ0</accession>
<sequence length="393" mass="41655">MSKPMLICSAGNDNASIISSLKSGQVHLQKNNDYGNKEFMLGAIKNLLPLPPNTPTHFKTRTNTILYNALLNGENLIKEVIKITDSVAVVIGTTTTGIEENYNNIPKKQYLQSFSSLDNPALFVRSVYNICGLSFGVSSACTSGAKAIIEGARLINSGLCEAVICGGVDSLNTLTINGFDSLEILSAKPTRAFCADREGINIGEGAGVFVLISSECLARNPHLADDFTIALKGYANNNDAFHITQPRTDFAMQERLLSEVLLCANLTPSDIDYINLHGTGTSANDAMESATFAYALNGALKSIPSSSIKPLIGHTLGAAGAIEAGVCAEMILQSIGSLDGQEALIPHIYHNDFDKSLPQIALVKQGQKAKVRNALSVSFAFGGDNSAIILGQA</sequence>
<gene>
    <name evidence="5" type="ORF">HMPREF2086_00399</name>
</gene>
<protein>
    <recommendedName>
        <fullName evidence="4">Ketosynthase family 3 (KS3) domain-containing protein</fullName>
    </recommendedName>
</protein>
<dbReference type="eggNOG" id="COG0304">
    <property type="taxonomic scope" value="Bacteria"/>
</dbReference>
<dbReference type="Proteomes" id="UP000018731">
    <property type="component" value="Unassembled WGS sequence"/>
</dbReference>
<dbReference type="Pfam" id="PF02801">
    <property type="entry name" value="Ketoacyl-synt_C"/>
    <property type="match status" value="1"/>
</dbReference>
<dbReference type="Pfam" id="PF00109">
    <property type="entry name" value="ketoacyl-synt"/>
    <property type="match status" value="1"/>
</dbReference>
<evidence type="ECO:0000256" key="3">
    <source>
        <dbReference type="RuleBase" id="RU003694"/>
    </source>
</evidence>
<proteinExistence type="inferred from homology"/>